<accession>H2XTD0</accession>
<reference evidence="2" key="2">
    <citation type="journal article" date="2008" name="Genome Biol.">
        <title>Improved genome assembly and evidence-based global gene model set for the chordate Ciona intestinalis: new insight into intron and operon populations.</title>
        <authorList>
            <person name="Satou Y."/>
            <person name="Mineta K."/>
            <person name="Ogasawara M."/>
            <person name="Sasakura Y."/>
            <person name="Shoguchi E."/>
            <person name="Ueno K."/>
            <person name="Yamada L."/>
            <person name="Matsumoto J."/>
            <person name="Wasserscheid J."/>
            <person name="Dewar K."/>
            <person name="Wiley G.B."/>
            <person name="Macmil S.L."/>
            <person name="Roe B.A."/>
            <person name="Zeller R.W."/>
            <person name="Hastings K.E."/>
            <person name="Lemaire P."/>
            <person name="Lindquist E."/>
            <person name="Endo T."/>
            <person name="Hotta K."/>
            <person name="Inaba K."/>
        </authorList>
    </citation>
    <scope>NUCLEOTIDE SEQUENCE [LARGE SCALE GENOMIC DNA]</scope>
    <source>
        <strain evidence="2">wild type</strain>
    </source>
</reference>
<name>H2XTD0_CIOIN</name>
<protein>
    <submittedName>
        <fullName evidence="2">Uncharacterized protein</fullName>
    </submittedName>
</protein>
<dbReference type="Ensembl" id="ENSCINT00000034003.1">
    <property type="protein sequence ID" value="ENSCINP00000032914.1"/>
    <property type="gene ID" value="ENSCING00000024026.1"/>
</dbReference>
<reference evidence="2" key="3">
    <citation type="submission" date="2025-08" db="UniProtKB">
        <authorList>
            <consortium name="Ensembl"/>
        </authorList>
    </citation>
    <scope>IDENTIFICATION</scope>
</reference>
<dbReference type="AlphaFoldDB" id="H2XTD0"/>
<dbReference type="HOGENOM" id="CLU_3067890_0_0_1"/>
<keyword evidence="1" id="KW-0812">Transmembrane</keyword>
<evidence type="ECO:0000313" key="2">
    <source>
        <dbReference type="Ensembl" id="ENSCINP00000032914.1"/>
    </source>
</evidence>
<dbReference type="EMBL" id="EAAA01001449">
    <property type="status" value="NOT_ANNOTATED_CDS"/>
    <property type="molecule type" value="Genomic_DNA"/>
</dbReference>
<evidence type="ECO:0000313" key="3">
    <source>
        <dbReference type="Proteomes" id="UP000008144"/>
    </source>
</evidence>
<dbReference type="Proteomes" id="UP000008144">
    <property type="component" value="Chromosome 2"/>
</dbReference>
<proteinExistence type="predicted"/>
<evidence type="ECO:0000256" key="1">
    <source>
        <dbReference type="SAM" id="Phobius"/>
    </source>
</evidence>
<reference evidence="3" key="1">
    <citation type="journal article" date="2002" name="Science">
        <title>The draft genome of Ciona intestinalis: insights into chordate and vertebrate origins.</title>
        <authorList>
            <person name="Dehal P."/>
            <person name="Satou Y."/>
            <person name="Campbell R.K."/>
            <person name="Chapman J."/>
            <person name="Degnan B."/>
            <person name="De Tomaso A."/>
            <person name="Davidson B."/>
            <person name="Di Gregorio A."/>
            <person name="Gelpke M."/>
            <person name="Goodstein D.M."/>
            <person name="Harafuji N."/>
            <person name="Hastings K.E."/>
            <person name="Ho I."/>
            <person name="Hotta K."/>
            <person name="Huang W."/>
            <person name="Kawashima T."/>
            <person name="Lemaire P."/>
            <person name="Martinez D."/>
            <person name="Meinertzhagen I.A."/>
            <person name="Necula S."/>
            <person name="Nonaka M."/>
            <person name="Putnam N."/>
            <person name="Rash S."/>
            <person name="Saiga H."/>
            <person name="Satake M."/>
            <person name="Terry A."/>
            <person name="Yamada L."/>
            <person name="Wang H.G."/>
            <person name="Awazu S."/>
            <person name="Azumi K."/>
            <person name="Boore J."/>
            <person name="Branno M."/>
            <person name="Chin-Bow S."/>
            <person name="DeSantis R."/>
            <person name="Doyle S."/>
            <person name="Francino P."/>
            <person name="Keys D.N."/>
            <person name="Haga S."/>
            <person name="Hayashi H."/>
            <person name="Hino K."/>
            <person name="Imai K.S."/>
            <person name="Inaba K."/>
            <person name="Kano S."/>
            <person name="Kobayashi K."/>
            <person name="Kobayashi M."/>
            <person name="Lee B.I."/>
            <person name="Makabe K.W."/>
            <person name="Manohar C."/>
            <person name="Matassi G."/>
            <person name="Medina M."/>
            <person name="Mochizuki Y."/>
            <person name="Mount S."/>
            <person name="Morishita T."/>
            <person name="Miura S."/>
            <person name="Nakayama A."/>
            <person name="Nishizaka S."/>
            <person name="Nomoto H."/>
            <person name="Ohta F."/>
            <person name="Oishi K."/>
            <person name="Rigoutsos I."/>
            <person name="Sano M."/>
            <person name="Sasaki A."/>
            <person name="Sasakura Y."/>
            <person name="Shoguchi E."/>
            <person name="Shin-i T."/>
            <person name="Spagnuolo A."/>
            <person name="Stainier D."/>
            <person name="Suzuki M.M."/>
            <person name="Tassy O."/>
            <person name="Takatori N."/>
            <person name="Tokuoka M."/>
            <person name="Yagi K."/>
            <person name="Yoshizaki F."/>
            <person name="Wada S."/>
            <person name="Zhang C."/>
            <person name="Hyatt P.D."/>
            <person name="Larimer F."/>
            <person name="Detter C."/>
            <person name="Doggett N."/>
            <person name="Glavina T."/>
            <person name="Hawkins T."/>
            <person name="Richardson P."/>
            <person name="Lucas S."/>
            <person name="Kohara Y."/>
            <person name="Levine M."/>
            <person name="Satoh N."/>
            <person name="Rokhsar D.S."/>
        </authorList>
    </citation>
    <scope>NUCLEOTIDE SEQUENCE [LARGE SCALE GENOMIC DNA]</scope>
</reference>
<keyword evidence="1" id="KW-1133">Transmembrane helix</keyword>
<keyword evidence="3" id="KW-1185">Reference proteome</keyword>
<reference evidence="2" key="4">
    <citation type="submission" date="2025-09" db="UniProtKB">
        <authorList>
            <consortium name="Ensembl"/>
        </authorList>
    </citation>
    <scope>IDENTIFICATION</scope>
</reference>
<organism evidence="2 3">
    <name type="scientific">Ciona intestinalis</name>
    <name type="common">Transparent sea squirt</name>
    <name type="synonym">Ascidia intestinalis</name>
    <dbReference type="NCBI Taxonomy" id="7719"/>
    <lineage>
        <taxon>Eukaryota</taxon>
        <taxon>Metazoa</taxon>
        <taxon>Chordata</taxon>
        <taxon>Tunicata</taxon>
        <taxon>Ascidiacea</taxon>
        <taxon>Phlebobranchia</taxon>
        <taxon>Cionidae</taxon>
        <taxon>Ciona</taxon>
    </lineage>
</organism>
<feature type="transmembrane region" description="Helical" evidence="1">
    <location>
        <begin position="20"/>
        <end position="39"/>
    </location>
</feature>
<dbReference type="InParanoid" id="H2XTD0"/>
<sequence length="53" mass="6020">MILLKRLFRNAVLNTLKLALGNFTGVVLLLMLSVVYPIIRQTFCSKTDRGVIR</sequence>
<keyword evidence="1" id="KW-0472">Membrane</keyword>